<comment type="caution">
    <text evidence="1">The sequence shown here is derived from an EMBL/GenBank/DDBJ whole genome shotgun (WGS) entry which is preliminary data.</text>
</comment>
<evidence type="ECO:0008006" key="3">
    <source>
        <dbReference type="Google" id="ProtNLM"/>
    </source>
</evidence>
<sequence>MTKINKKTGFGFSLIRQALLVGLAGLLLAQPASAERKRFYRYIDEGGRTVINYTIPPKYAAKGYEIINENGMVLKKIAAALTRQEYKAQQDAKRQAKLLQAKATKKKAEQSRLDAILTSTYTSVQDILYSMLKKLGNLETQINVTQGNIGRLNDQATDFLTNAANLERAGKAIPASLTRNIHDTRRQIAESQSFIEKKKAEKSQIRSRHMEDIVRFQQIREREPHRFIRYPSQRVSCFSPNQCQKLWQKAVRFVEQKATEPLEVQQDGLLITRQPNQSESVSMMLTQVSQKQETWIVMEAHCKASIVGERLCSSDSVKILPAIFQDRLSAN</sequence>
<keyword evidence="2" id="KW-1185">Reference proteome</keyword>
<protein>
    <recommendedName>
        <fullName evidence="3">DUF4124 domain-containing protein</fullName>
    </recommendedName>
</protein>
<dbReference type="AlphaFoldDB" id="A0A2V1GVE3"/>
<evidence type="ECO:0000313" key="2">
    <source>
        <dbReference type="Proteomes" id="UP000244906"/>
    </source>
</evidence>
<accession>A0A2V1GVE3</accession>
<organism evidence="1 2">
    <name type="scientific">Pelagibaculum spongiae</name>
    <dbReference type="NCBI Taxonomy" id="2080658"/>
    <lineage>
        <taxon>Bacteria</taxon>
        <taxon>Pseudomonadati</taxon>
        <taxon>Pseudomonadota</taxon>
        <taxon>Gammaproteobacteria</taxon>
        <taxon>Oceanospirillales</taxon>
        <taxon>Pelagibaculum</taxon>
    </lineage>
</organism>
<dbReference type="OrthoDB" id="6080407at2"/>
<evidence type="ECO:0000313" key="1">
    <source>
        <dbReference type="EMBL" id="PVZ68311.1"/>
    </source>
</evidence>
<reference evidence="1 2" key="1">
    <citation type="submission" date="2018-04" db="EMBL/GenBank/DDBJ databases">
        <title>Thalassorhabdus spongiae gen. nov., sp. nov., isolated from a marine sponge in South-West Iceland.</title>
        <authorList>
            <person name="Knobloch S."/>
            <person name="Daussin A."/>
            <person name="Johannsson R."/>
            <person name="Marteinsson V.T."/>
        </authorList>
    </citation>
    <scope>NUCLEOTIDE SEQUENCE [LARGE SCALE GENOMIC DNA]</scope>
    <source>
        <strain evidence="1 2">Hp12</strain>
    </source>
</reference>
<gene>
    <name evidence="1" type="ORF">DC094_13575</name>
</gene>
<dbReference type="RefSeq" id="WP_116687639.1">
    <property type="nucleotide sequence ID" value="NZ_CAWNYD010000005.1"/>
</dbReference>
<dbReference type="Proteomes" id="UP000244906">
    <property type="component" value="Unassembled WGS sequence"/>
</dbReference>
<proteinExistence type="predicted"/>
<name>A0A2V1GVE3_9GAMM</name>
<dbReference type="EMBL" id="QDDL01000005">
    <property type="protein sequence ID" value="PVZ68311.1"/>
    <property type="molecule type" value="Genomic_DNA"/>
</dbReference>